<dbReference type="InterPro" id="IPR006085">
    <property type="entry name" value="XPG_DNA_repair_N"/>
</dbReference>
<evidence type="ECO:0000256" key="4">
    <source>
        <dbReference type="ARBA" id="ARBA00022723"/>
    </source>
</evidence>
<dbReference type="OrthoDB" id="1937206at2759"/>
<keyword evidence="5 16" id="KW-0255">Endonuclease</keyword>
<dbReference type="AlphaFoldDB" id="A0A0M0J651"/>
<dbReference type="HAMAP" id="MF_00614">
    <property type="entry name" value="Fen"/>
    <property type="match status" value="1"/>
</dbReference>
<dbReference type="Pfam" id="PF00867">
    <property type="entry name" value="XPG_I"/>
    <property type="match status" value="1"/>
</dbReference>
<evidence type="ECO:0000256" key="8">
    <source>
        <dbReference type="ARBA" id="ARBA00022839"/>
    </source>
</evidence>
<organism evidence="22 23">
    <name type="scientific">Chrysochromulina tobinii</name>
    <dbReference type="NCBI Taxonomy" id="1460289"/>
    <lineage>
        <taxon>Eukaryota</taxon>
        <taxon>Haptista</taxon>
        <taxon>Haptophyta</taxon>
        <taxon>Prymnesiophyceae</taxon>
        <taxon>Prymnesiales</taxon>
        <taxon>Chrysochromulinaceae</taxon>
        <taxon>Chrysochromulina</taxon>
    </lineage>
</organism>
<dbReference type="GO" id="GO:0005654">
    <property type="term" value="C:nucleoplasm"/>
    <property type="evidence" value="ECO:0007669"/>
    <property type="project" value="UniProtKB-SubCell"/>
</dbReference>
<dbReference type="SMART" id="SM00279">
    <property type="entry name" value="HhH2"/>
    <property type="match status" value="1"/>
</dbReference>
<dbReference type="SMART" id="SM00475">
    <property type="entry name" value="53EXOc"/>
    <property type="match status" value="1"/>
</dbReference>
<sequence length="396" mass="43168">MGIQGLTKLISDNAPGAIKEGTVDKYFNRKIAIDASMSIYQFLIAVRSMDAAGGGSMQLTNDAGEVTSHLTGMLYRTIKMLEAGIKPVFVFDGKAPTMKGGELAKRKERQKAAEDELAKLQQEGSGATAEDIERQQKRLVRASREQSEEVKQLLRLMGVPVLDAPCEAEATCAALAKAGKVFATGTEDADALTFGTPILLRHLNAAESRKLPIVEVNLEAALAGLHLTHAQFIDLCILCGCDYTDSIKGIGPVTALKLVREHGSIEEILKKLDKDKYTLPEPFPFAEARQLFVQPDVIDVEAPECDFKWTDCDADGLRKYLVEEKQFGEERINKAIERLQKCRGKSSQGRLDTFFKVLAPTPKTDAGKGKQMPVVGKGKHKMGAASSSNAAKKMKK</sequence>
<dbReference type="InterPro" id="IPR036279">
    <property type="entry name" value="5-3_exonuclease_C_sf"/>
</dbReference>
<evidence type="ECO:0000256" key="7">
    <source>
        <dbReference type="ARBA" id="ARBA00022801"/>
    </source>
</evidence>
<evidence type="ECO:0000256" key="18">
    <source>
        <dbReference type="SAM" id="MobiDB-lite"/>
    </source>
</evidence>
<comment type="subunit">
    <text evidence="15">Interacts with PCNA1 and PCNA2. Three molecules of FEN1 bind to one PCNA trimer with each molecule binding to one PCNA monomer. PCNA stimulates the nuclease activity without altering cleavage specificity.</text>
</comment>
<keyword evidence="4 16" id="KW-0479">Metal-binding</keyword>
<dbReference type="CDD" id="cd09867">
    <property type="entry name" value="PIN_FEN1"/>
    <property type="match status" value="1"/>
</dbReference>
<proteinExistence type="inferred from homology"/>
<dbReference type="GO" id="GO:0006284">
    <property type="term" value="P:base-excision repair"/>
    <property type="evidence" value="ECO:0007669"/>
    <property type="project" value="UniProtKB-UniRule"/>
</dbReference>
<comment type="caution">
    <text evidence="22">The sequence shown here is derived from an EMBL/GenBank/DDBJ whole genome shotgun (WGS) entry which is preliminary data.</text>
</comment>
<feature type="domain" description="XPG N-terminal" evidence="21">
    <location>
        <begin position="1"/>
        <end position="113"/>
    </location>
</feature>
<dbReference type="GO" id="GO:0043137">
    <property type="term" value="P:DNA replication, removal of RNA primer"/>
    <property type="evidence" value="ECO:0007669"/>
    <property type="project" value="UniProtKB-UniRule"/>
</dbReference>
<dbReference type="SMART" id="SM00484">
    <property type="entry name" value="XPGI"/>
    <property type="match status" value="1"/>
</dbReference>
<keyword evidence="6 16" id="KW-0227">DNA damage</keyword>
<dbReference type="Gene3D" id="1.10.150.20">
    <property type="entry name" value="5' to 3' exonuclease, C-terminal subdomain"/>
    <property type="match status" value="1"/>
</dbReference>
<keyword evidence="7 16" id="KW-0378">Hydrolase</keyword>
<keyword evidence="10 16" id="KW-0496">Mitochondrion</keyword>
<keyword evidence="11 16" id="KW-0234">DNA repair</keyword>
<dbReference type="InterPro" id="IPR006086">
    <property type="entry name" value="XPG-I_dom"/>
</dbReference>
<evidence type="ECO:0000256" key="15">
    <source>
        <dbReference type="ARBA" id="ARBA00063178"/>
    </source>
</evidence>
<dbReference type="GO" id="GO:0008409">
    <property type="term" value="F:5'-3' exonuclease activity"/>
    <property type="evidence" value="ECO:0007669"/>
    <property type="project" value="UniProtKB-UniRule"/>
</dbReference>
<keyword evidence="17" id="KW-0175">Coiled coil</keyword>
<evidence type="ECO:0000256" key="5">
    <source>
        <dbReference type="ARBA" id="ARBA00022759"/>
    </source>
</evidence>
<dbReference type="PANTHER" id="PTHR11081:SF9">
    <property type="entry name" value="FLAP ENDONUCLEASE 1"/>
    <property type="match status" value="1"/>
</dbReference>
<evidence type="ECO:0000256" key="13">
    <source>
        <dbReference type="ARBA" id="ARBA00029382"/>
    </source>
</evidence>
<evidence type="ECO:0000259" key="20">
    <source>
        <dbReference type="SMART" id="SM00484"/>
    </source>
</evidence>
<dbReference type="GO" id="GO:0017108">
    <property type="term" value="F:5'-flap endonuclease activity"/>
    <property type="evidence" value="ECO:0007669"/>
    <property type="project" value="UniProtKB-UniRule"/>
</dbReference>
<evidence type="ECO:0000256" key="12">
    <source>
        <dbReference type="ARBA" id="ARBA00023242"/>
    </source>
</evidence>
<dbReference type="InterPro" id="IPR029060">
    <property type="entry name" value="PIN-like_dom_sf"/>
</dbReference>
<protein>
    <recommendedName>
        <fullName evidence="16">Flap endonuclease 1</fullName>
        <shortName evidence="16">FEN-1</shortName>
        <ecNumber evidence="16">3.1.-.-</ecNumber>
    </recommendedName>
    <alternativeName>
        <fullName evidence="16">Flap structure-specific endonuclease 1</fullName>
    </alternativeName>
</protein>
<reference evidence="23" key="1">
    <citation type="journal article" date="2015" name="PLoS Genet.">
        <title>Genome Sequence and Transcriptome Analyses of Chrysochromulina tobin: Metabolic Tools for Enhanced Algal Fitness in the Prominent Order Prymnesiales (Haptophyceae).</title>
        <authorList>
            <person name="Hovde B.T."/>
            <person name="Deodato C.R."/>
            <person name="Hunsperger H.M."/>
            <person name="Ryken S.A."/>
            <person name="Yost W."/>
            <person name="Jha R.K."/>
            <person name="Patterson J."/>
            <person name="Monnat R.J. Jr."/>
            <person name="Barlow S.B."/>
            <person name="Starkenburg S.R."/>
            <person name="Cattolico R.A."/>
        </authorList>
    </citation>
    <scope>NUCLEOTIDE SEQUENCE</scope>
    <source>
        <strain evidence="23">CCMP291</strain>
    </source>
</reference>
<feature type="domain" description="5'-3' exonuclease" evidence="19">
    <location>
        <begin position="29"/>
        <end position="315"/>
    </location>
</feature>
<dbReference type="GO" id="GO:0003677">
    <property type="term" value="F:DNA binding"/>
    <property type="evidence" value="ECO:0007669"/>
    <property type="project" value="UniProtKB-UniRule"/>
</dbReference>
<evidence type="ECO:0000256" key="14">
    <source>
        <dbReference type="ARBA" id="ARBA00034726"/>
    </source>
</evidence>
<feature type="domain" description="XPG-I" evidence="20">
    <location>
        <begin position="155"/>
        <end position="227"/>
    </location>
</feature>
<keyword evidence="12 16" id="KW-0539">Nucleus</keyword>
<gene>
    <name evidence="22" type="ORF">Ctob_001728</name>
</gene>
<evidence type="ECO:0000256" key="11">
    <source>
        <dbReference type="ARBA" id="ARBA00023204"/>
    </source>
</evidence>
<dbReference type="PROSITE" id="PS00841">
    <property type="entry name" value="XPG_1"/>
    <property type="match status" value="1"/>
</dbReference>
<comment type="similarity">
    <text evidence="14 16">Belongs to the XPG/RAD2 endonuclease family. FEN1 subfamily.</text>
</comment>
<evidence type="ECO:0000256" key="10">
    <source>
        <dbReference type="ARBA" id="ARBA00023128"/>
    </source>
</evidence>
<dbReference type="FunFam" id="3.40.50.1010:FF:000016">
    <property type="entry name" value="Flap endonuclease 1"/>
    <property type="match status" value="1"/>
</dbReference>
<dbReference type="InterPro" id="IPR008918">
    <property type="entry name" value="HhH2"/>
</dbReference>
<name>A0A0M0J651_9EUKA</name>
<comment type="cofactor">
    <cofactor evidence="16">
        <name>Mg(2+)</name>
        <dbReference type="ChEBI" id="CHEBI:18420"/>
    </cofactor>
    <text evidence="16">Binds 2 magnesium ions per subunit. They probably participate in the reaction catalyzed by the enzyme. May bind an additional third magnesium ion after substrate binding.</text>
</comment>
<dbReference type="EC" id="3.1.-.-" evidence="16"/>
<evidence type="ECO:0000256" key="16">
    <source>
        <dbReference type="HAMAP-Rule" id="MF_03140"/>
    </source>
</evidence>
<keyword evidence="2 16" id="KW-0235">DNA replication</keyword>
<dbReference type="GO" id="GO:0000287">
    <property type="term" value="F:magnesium ion binding"/>
    <property type="evidence" value="ECO:0007669"/>
    <property type="project" value="UniProtKB-UniRule"/>
</dbReference>
<evidence type="ECO:0000256" key="2">
    <source>
        <dbReference type="ARBA" id="ARBA00022705"/>
    </source>
</evidence>
<accession>A0A0M0J651</accession>
<evidence type="ECO:0000313" key="22">
    <source>
        <dbReference type="EMBL" id="KOO21703.1"/>
    </source>
</evidence>
<evidence type="ECO:0000256" key="3">
    <source>
        <dbReference type="ARBA" id="ARBA00022722"/>
    </source>
</evidence>
<dbReference type="Pfam" id="PF00752">
    <property type="entry name" value="XPG_N"/>
    <property type="match status" value="1"/>
</dbReference>
<evidence type="ECO:0000313" key="23">
    <source>
        <dbReference type="Proteomes" id="UP000037460"/>
    </source>
</evidence>
<feature type="compositionally biased region" description="Low complexity" evidence="18">
    <location>
        <begin position="384"/>
        <end position="396"/>
    </location>
</feature>
<keyword evidence="1 16" id="KW-0597">Phosphoprotein</keyword>
<comment type="function">
    <text evidence="13 16">Structure-specific nuclease with 5'-flap endonuclease and 5'-3' exonuclease activities involved in DNA replication and repair. During DNA replication, cleaves the 5'-overhanging flap structure that is generated by displacement synthesis when DNA polymerase encounters the 5'-end of a downstream Okazaki fragment. It enters the flap from the 5'-end and then tracks to cleave the flap base, leaving a nick for ligation. Also involved in the long patch base excision repair (LP-BER) pathway, by cleaving within the apurinic/apyrimidinic (AP) site-terminated flap. Acts as a genome stabilization factor that prevents flaps from equilibrating into structures that lead to duplications and deletions. Also possesses 5'-3' exonuclease activity on nicked or gapped double-stranded DNA, and exhibits RNase H activity. Also involved in replication and repair of rDNA and in repairing mitochondrial DNA.</text>
</comment>
<dbReference type="InterPro" id="IPR023426">
    <property type="entry name" value="Flap_endonuc"/>
</dbReference>
<dbReference type="InterPro" id="IPR019974">
    <property type="entry name" value="XPG_CS"/>
</dbReference>
<evidence type="ECO:0000259" key="19">
    <source>
        <dbReference type="SMART" id="SM00475"/>
    </source>
</evidence>
<evidence type="ECO:0000256" key="6">
    <source>
        <dbReference type="ARBA" id="ARBA00022763"/>
    </source>
</evidence>
<comment type="subcellular location">
    <subcellularLocation>
        <location evidence="16">Nucleus</location>
        <location evidence="16">Nucleolus</location>
    </subcellularLocation>
    <subcellularLocation>
        <location evidence="16">Nucleus</location>
        <location evidence="16">Nucleoplasm</location>
    </subcellularLocation>
    <subcellularLocation>
        <location evidence="16">Mitochondrion</location>
    </subcellularLocation>
    <text evidence="16">Resides mostly in the nucleoli and relocalizes to the nucleoplasm upon DNA damage.</text>
</comment>
<dbReference type="InterPro" id="IPR002421">
    <property type="entry name" value="5-3_exonuclease"/>
</dbReference>
<dbReference type="GO" id="GO:0005739">
    <property type="term" value="C:mitochondrion"/>
    <property type="evidence" value="ECO:0007669"/>
    <property type="project" value="UniProtKB-SubCell"/>
</dbReference>
<feature type="coiled-coil region" evidence="17">
    <location>
        <begin position="103"/>
        <end position="149"/>
    </location>
</feature>
<dbReference type="SUPFAM" id="SSF88723">
    <property type="entry name" value="PIN domain-like"/>
    <property type="match status" value="1"/>
</dbReference>
<dbReference type="SMART" id="SM00485">
    <property type="entry name" value="XPGN"/>
    <property type="match status" value="1"/>
</dbReference>
<dbReference type="Proteomes" id="UP000037460">
    <property type="component" value="Unassembled WGS sequence"/>
</dbReference>
<keyword evidence="8 16" id="KW-0269">Exonuclease</keyword>
<keyword evidence="23" id="KW-1185">Reference proteome</keyword>
<evidence type="ECO:0000256" key="17">
    <source>
        <dbReference type="SAM" id="Coils"/>
    </source>
</evidence>
<dbReference type="GO" id="GO:0005730">
    <property type="term" value="C:nucleolus"/>
    <property type="evidence" value="ECO:0007669"/>
    <property type="project" value="UniProtKB-SubCell"/>
</dbReference>
<evidence type="ECO:0000256" key="1">
    <source>
        <dbReference type="ARBA" id="ARBA00022553"/>
    </source>
</evidence>
<keyword evidence="3 16" id="KW-0540">Nuclease</keyword>
<dbReference type="EMBL" id="JWZX01003341">
    <property type="protein sequence ID" value="KOO21703.1"/>
    <property type="molecule type" value="Genomic_DNA"/>
</dbReference>
<dbReference type="PRINTS" id="PR00853">
    <property type="entry name" value="XPGRADSUPER"/>
</dbReference>
<dbReference type="Gene3D" id="3.40.50.1010">
    <property type="entry name" value="5'-nuclease"/>
    <property type="match status" value="1"/>
</dbReference>
<evidence type="ECO:0000256" key="9">
    <source>
        <dbReference type="ARBA" id="ARBA00022842"/>
    </source>
</evidence>
<evidence type="ECO:0000259" key="21">
    <source>
        <dbReference type="SMART" id="SM00485"/>
    </source>
</evidence>
<keyword evidence="9 16" id="KW-0460">Magnesium</keyword>
<dbReference type="InterPro" id="IPR006084">
    <property type="entry name" value="XPG/Rad2"/>
</dbReference>
<dbReference type="PANTHER" id="PTHR11081">
    <property type="entry name" value="FLAP ENDONUCLEASE FAMILY MEMBER"/>
    <property type="match status" value="1"/>
</dbReference>
<feature type="region of interest" description="Disordered" evidence="18">
    <location>
        <begin position="362"/>
        <end position="396"/>
    </location>
</feature>
<dbReference type="SUPFAM" id="SSF47807">
    <property type="entry name" value="5' to 3' exonuclease, C-terminal subdomain"/>
    <property type="match status" value="1"/>
</dbReference>
<dbReference type="FunFam" id="1.10.150.20:FF:000009">
    <property type="entry name" value="Flap endonuclease 1"/>
    <property type="match status" value="1"/>
</dbReference>